<protein>
    <submittedName>
        <fullName evidence="3">Uncharacterized protein</fullName>
    </submittedName>
</protein>
<name>A0A1G8XDD2_9ACTN</name>
<evidence type="ECO:0000256" key="1">
    <source>
        <dbReference type="SAM" id="MobiDB-lite"/>
    </source>
</evidence>
<dbReference type="STRING" id="417292.SAMN05421806_103138"/>
<reference evidence="3 4" key="1">
    <citation type="submission" date="2016-10" db="EMBL/GenBank/DDBJ databases">
        <authorList>
            <person name="de Groot N.N."/>
        </authorList>
    </citation>
    <scope>NUCLEOTIDE SEQUENCE [LARGE SCALE GENOMIC DNA]</scope>
    <source>
        <strain evidence="3 4">CGMCC 4.5727</strain>
    </source>
</reference>
<dbReference type="EMBL" id="FNFF01000003">
    <property type="protein sequence ID" value="SDJ88481.1"/>
    <property type="molecule type" value="Genomic_DNA"/>
</dbReference>
<gene>
    <name evidence="3" type="ORF">SAMN05421806_103138</name>
</gene>
<keyword evidence="2" id="KW-0812">Transmembrane</keyword>
<feature type="transmembrane region" description="Helical" evidence="2">
    <location>
        <begin position="25"/>
        <end position="44"/>
    </location>
</feature>
<proteinExistence type="predicted"/>
<evidence type="ECO:0000256" key="2">
    <source>
        <dbReference type="SAM" id="Phobius"/>
    </source>
</evidence>
<feature type="compositionally biased region" description="Polar residues" evidence="1">
    <location>
        <begin position="102"/>
        <end position="112"/>
    </location>
</feature>
<accession>A0A1G8XDD2</accession>
<dbReference type="Proteomes" id="UP000199155">
    <property type="component" value="Unassembled WGS sequence"/>
</dbReference>
<evidence type="ECO:0000313" key="3">
    <source>
        <dbReference type="EMBL" id="SDJ88481.1"/>
    </source>
</evidence>
<keyword evidence="4" id="KW-1185">Reference proteome</keyword>
<dbReference type="OrthoDB" id="4332802at2"/>
<keyword evidence="2" id="KW-0472">Membrane</keyword>
<dbReference type="RefSeq" id="WP_093608492.1">
    <property type="nucleotide sequence ID" value="NZ_FNFF01000003.1"/>
</dbReference>
<organism evidence="3 4">
    <name type="scientific">Streptomyces indicus</name>
    <dbReference type="NCBI Taxonomy" id="417292"/>
    <lineage>
        <taxon>Bacteria</taxon>
        <taxon>Bacillati</taxon>
        <taxon>Actinomycetota</taxon>
        <taxon>Actinomycetes</taxon>
        <taxon>Kitasatosporales</taxon>
        <taxon>Streptomycetaceae</taxon>
        <taxon>Streptomyces</taxon>
    </lineage>
</organism>
<feature type="region of interest" description="Disordered" evidence="1">
    <location>
        <begin position="50"/>
        <end position="112"/>
    </location>
</feature>
<evidence type="ECO:0000313" key="4">
    <source>
        <dbReference type="Proteomes" id="UP000199155"/>
    </source>
</evidence>
<feature type="compositionally biased region" description="Polar residues" evidence="1">
    <location>
        <begin position="84"/>
        <end position="93"/>
    </location>
</feature>
<keyword evidence="2" id="KW-1133">Transmembrane helix</keyword>
<sequence length="112" mass="12188">MDTGVSLASVGSRIFDGVLGFLPDWIQFTFVALVLLAVVASWVVKIKRKLDRRRARRQGVSTPAARQGQRSGADYLGPYAPGAQQPTVPQQRSGADFLGSYAPQQNAARRED</sequence>
<dbReference type="AlphaFoldDB" id="A0A1G8XDD2"/>